<organism evidence="1">
    <name type="scientific">marine sediment metagenome</name>
    <dbReference type="NCBI Taxonomy" id="412755"/>
    <lineage>
        <taxon>unclassified sequences</taxon>
        <taxon>metagenomes</taxon>
        <taxon>ecological metagenomes</taxon>
    </lineage>
</organism>
<gene>
    <name evidence="1" type="ORF">S03H2_50030</name>
</gene>
<proteinExistence type="predicted"/>
<accession>X1I059</accession>
<feature type="non-terminal residue" evidence="1">
    <location>
        <position position="1"/>
    </location>
</feature>
<comment type="caution">
    <text evidence="1">The sequence shown here is derived from an EMBL/GenBank/DDBJ whole genome shotgun (WGS) entry which is preliminary data.</text>
</comment>
<reference evidence="1" key="1">
    <citation type="journal article" date="2014" name="Front. Microbiol.">
        <title>High frequency of phylogenetically diverse reductive dehalogenase-homologous genes in deep subseafloor sedimentary metagenomes.</title>
        <authorList>
            <person name="Kawai M."/>
            <person name="Futagami T."/>
            <person name="Toyoda A."/>
            <person name="Takaki Y."/>
            <person name="Nishi S."/>
            <person name="Hori S."/>
            <person name="Arai W."/>
            <person name="Tsubouchi T."/>
            <person name="Morono Y."/>
            <person name="Uchiyama I."/>
            <person name="Ito T."/>
            <person name="Fujiyama A."/>
            <person name="Inagaki F."/>
            <person name="Takami H."/>
        </authorList>
    </citation>
    <scope>NUCLEOTIDE SEQUENCE</scope>
    <source>
        <strain evidence="1">Expedition CK06-06</strain>
    </source>
</reference>
<name>X1I059_9ZZZZ</name>
<sequence>LDARTWLIVRLAEAAARGTWPVAGGMLDQAYAFVEAARLVWHDTERLKMETAGPAAALMQMFGGL</sequence>
<dbReference type="AlphaFoldDB" id="X1I059"/>
<protein>
    <submittedName>
        <fullName evidence="1">Uncharacterized protein</fullName>
    </submittedName>
</protein>
<evidence type="ECO:0000313" key="1">
    <source>
        <dbReference type="EMBL" id="GAH62705.1"/>
    </source>
</evidence>
<dbReference type="EMBL" id="BARU01031651">
    <property type="protein sequence ID" value="GAH62705.1"/>
    <property type="molecule type" value="Genomic_DNA"/>
</dbReference>